<reference evidence="1 2" key="1">
    <citation type="journal article" date="2015" name="Nature">
        <title>rRNA introns, odd ribosomes, and small enigmatic genomes across a large radiation of phyla.</title>
        <authorList>
            <person name="Brown C.T."/>
            <person name="Hug L.A."/>
            <person name="Thomas B.C."/>
            <person name="Sharon I."/>
            <person name="Castelle C.J."/>
            <person name="Singh A."/>
            <person name="Wilkins M.J."/>
            <person name="Williams K.H."/>
            <person name="Banfield J.F."/>
        </authorList>
    </citation>
    <scope>NUCLEOTIDE SEQUENCE [LARGE SCALE GENOMIC DNA]</scope>
</reference>
<name>A0A0G1ACX5_9BACT</name>
<dbReference type="EMBL" id="LCCC01000040">
    <property type="protein sequence ID" value="KKS23113.1"/>
    <property type="molecule type" value="Genomic_DNA"/>
</dbReference>
<dbReference type="AlphaFoldDB" id="A0A0G1ACX5"/>
<protein>
    <submittedName>
        <fullName evidence="1">Uncharacterized protein</fullName>
    </submittedName>
</protein>
<sequence length="469" mass="54245">MYLIKLNEKLYLTLLLITRFNTNFFNTNDIAILANKYYKELVRAKKFKKDYKYLEDTNFGGLRGNLSTILTLRGLVKRGSRIIATYSLGNDFRLKNAIQKGEVILGKDFTVKTNSSGLKDLLEKVDQQHSLREAQAHVKQWLNRNKSIPIKRDNDFPKDAVFKTENNKFLFRILFNNFLKGGIFEYHLLSYWEGNKIKRKNMHIFFAVPIKKNPFGELFFIKVEDLFLHEPLFLEFNNVTKECKDKNGNTYKVYSLENAIEEFSDQYGNEVARLAYSWKELKEKFCEQETELEVRKENESNSFINLFLDWSKKFRINGKDVIDVVQIGSSGPDIELIFSGGTKQKVELEHTWSSYFNHGHQNNNAFKNVWILGDEPAGGIRPAGDKAVSVFNDIFHAVAFSFNDDRFRVVQETIEQSRSQGGVIVEDFRPVFKGAVCGDNDRALFIALADDLEDQICAGLIDRQISQFV</sequence>
<evidence type="ECO:0000313" key="2">
    <source>
        <dbReference type="Proteomes" id="UP000033949"/>
    </source>
</evidence>
<proteinExistence type="predicted"/>
<feature type="non-terminal residue" evidence="1">
    <location>
        <position position="469"/>
    </location>
</feature>
<organism evidence="1 2">
    <name type="scientific">Candidatus Nomurabacteria bacterium GW2011_GWC2_41_8</name>
    <dbReference type="NCBI Taxonomy" id="1618755"/>
    <lineage>
        <taxon>Bacteria</taxon>
        <taxon>Candidatus Nomuraibacteriota</taxon>
    </lineage>
</organism>
<gene>
    <name evidence="1" type="ORF">UU82_C0040G0001</name>
</gene>
<evidence type="ECO:0000313" key="1">
    <source>
        <dbReference type="EMBL" id="KKS23113.1"/>
    </source>
</evidence>
<dbReference type="Proteomes" id="UP000033949">
    <property type="component" value="Unassembled WGS sequence"/>
</dbReference>
<accession>A0A0G1ACX5</accession>
<comment type="caution">
    <text evidence="1">The sequence shown here is derived from an EMBL/GenBank/DDBJ whole genome shotgun (WGS) entry which is preliminary data.</text>
</comment>